<evidence type="ECO:0000256" key="5">
    <source>
        <dbReference type="SAM" id="SignalP"/>
    </source>
</evidence>
<feature type="signal peptide" evidence="5">
    <location>
        <begin position="1"/>
        <end position="31"/>
    </location>
</feature>
<reference evidence="7 8" key="1">
    <citation type="submission" date="2018-06" db="EMBL/GenBank/DDBJ databases">
        <title>Marinomonas sp. YLB-05 draft genome sequence.</title>
        <authorList>
            <person name="Yu L."/>
            <person name="Tang X."/>
        </authorList>
    </citation>
    <scope>NUCLEOTIDE SEQUENCE [LARGE SCALE GENOMIC DNA]</scope>
    <source>
        <strain evidence="7 8">YLB-05</strain>
    </source>
</reference>
<dbReference type="GO" id="GO:0008113">
    <property type="term" value="F:peptide-methionine (S)-S-oxide reductase activity"/>
    <property type="evidence" value="ECO:0007669"/>
    <property type="project" value="UniProtKB-UniRule"/>
</dbReference>
<evidence type="ECO:0000256" key="1">
    <source>
        <dbReference type="ARBA" id="ARBA00023002"/>
    </source>
</evidence>
<dbReference type="OrthoDB" id="4174719at2"/>
<evidence type="ECO:0000313" key="8">
    <source>
        <dbReference type="Proteomes" id="UP000254326"/>
    </source>
</evidence>
<dbReference type="Pfam" id="PF01625">
    <property type="entry name" value="PMSR"/>
    <property type="match status" value="1"/>
</dbReference>
<dbReference type="InterPro" id="IPR002569">
    <property type="entry name" value="Met_Sox_Rdtase_MsrA_dom"/>
</dbReference>
<evidence type="ECO:0000256" key="2">
    <source>
        <dbReference type="ARBA" id="ARBA00047806"/>
    </source>
</evidence>
<name>A0A370U4A6_9GAMM</name>
<comment type="catalytic activity">
    <reaction evidence="3 4">
        <text>[thioredoxin]-disulfide + L-methionine + H2O = L-methionine (S)-S-oxide + [thioredoxin]-dithiol</text>
        <dbReference type="Rhea" id="RHEA:19993"/>
        <dbReference type="Rhea" id="RHEA-COMP:10698"/>
        <dbReference type="Rhea" id="RHEA-COMP:10700"/>
        <dbReference type="ChEBI" id="CHEBI:15377"/>
        <dbReference type="ChEBI" id="CHEBI:29950"/>
        <dbReference type="ChEBI" id="CHEBI:50058"/>
        <dbReference type="ChEBI" id="CHEBI:57844"/>
        <dbReference type="ChEBI" id="CHEBI:58772"/>
        <dbReference type="EC" id="1.8.4.11"/>
    </reaction>
</comment>
<dbReference type="Proteomes" id="UP000254326">
    <property type="component" value="Unassembled WGS sequence"/>
</dbReference>
<organism evidence="7 8">
    <name type="scientific">Marinomonas piezotolerans</name>
    <dbReference type="NCBI Taxonomy" id="2213058"/>
    <lineage>
        <taxon>Bacteria</taxon>
        <taxon>Pseudomonadati</taxon>
        <taxon>Pseudomonadota</taxon>
        <taxon>Gammaproteobacteria</taxon>
        <taxon>Oceanospirillales</taxon>
        <taxon>Oceanospirillaceae</taxon>
        <taxon>Marinomonas</taxon>
    </lineage>
</organism>
<dbReference type="EC" id="1.8.4.11" evidence="4"/>
<gene>
    <name evidence="4 7" type="primary">msrA</name>
    <name evidence="7" type="ORF">DN730_18770</name>
</gene>
<dbReference type="GO" id="GO:0033744">
    <property type="term" value="F:L-methionine:thioredoxin-disulfide S-oxidoreductase activity"/>
    <property type="evidence" value="ECO:0007669"/>
    <property type="project" value="RHEA"/>
</dbReference>
<proteinExistence type="inferred from homology"/>
<feature type="active site" evidence="4">
    <location>
        <position position="42"/>
    </location>
</feature>
<sequence>MKDYRGKTMKWTMMTGSMITVAVLSVVPVQAEIQTMIAAGGCFWCVESDFEKVDGVESVVSGYTGGTLVNPTYKQVSSKNTGHFEAVKITFDDEKVSLRELTDYFWKTIDPTDPNGQFCDKGEPYRTGLFYQNDEQKRVFEASLSDIEKNKPFSEDIVTEILPAKTFYLAEEYHQDYYLKNSWRYRFYRSSCGREARIEELWGSVASEQYH</sequence>
<evidence type="ECO:0000259" key="6">
    <source>
        <dbReference type="Pfam" id="PF01625"/>
    </source>
</evidence>
<comment type="similarity">
    <text evidence="4">Belongs to the MsrA Met sulfoxide reductase family.</text>
</comment>
<dbReference type="SUPFAM" id="SSF55068">
    <property type="entry name" value="Peptide methionine sulfoxide reductase"/>
    <property type="match status" value="1"/>
</dbReference>
<dbReference type="NCBIfam" id="TIGR00401">
    <property type="entry name" value="msrA"/>
    <property type="match status" value="1"/>
</dbReference>
<comment type="catalytic activity">
    <reaction evidence="2 4">
        <text>L-methionyl-[protein] + [thioredoxin]-disulfide + H2O = L-methionyl-(S)-S-oxide-[protein] + [thioredoxin]-dithiol</text>
        <dbReference type="Rhea" id="RHEA:14217"/>
        <dbReference type="Rhea" id="RHEA-COMP:10698"/>
        <dbReference type="Rhea" id="RHEA-COMP:10700"/>
        <dbReference type="Rhea" id="RHEA-COMP:12313"/>
        <dbReference type="Rhea" id="RHEA-COMP:12315"/>
        <dbReference type="ChEBI" id="CHEBI:15377"/>
        <dbReference type="ChEBI" id="CHEBI:16044"/>
        <dbReference type="ChEBI" id="CHEBI:29950"/>
        <dbReference type="ChEBI" id="CHEBI:44120"/>
        <dbReference type="ChEBI" id="CHEBI:50058"/>
        <dbReference type="EC" id="1.8.4.11"/>
    </reaction>
</comment>
<keyword evidence="8" id="KW-1185">Reference proteome</keyword>
<evidence type="ECO:0000256" key="3">
    <source>
        <dbReference type="ARBA" id="ARBA00048782"/>
    </source>
</evidence>
<comment type="function">
    <text evidence="4">Has an important function as a repair enzyme for proteins that have been inactivated by oxidation. Catalyzes the reversible oxidation-reduction of methionine sulfoxide in proteins to methionine.</text>
</comment>
<dbReference type="HAMAP" id="MF_01401">
    <property type="entry name" value="MsrA"/>
    <property type="match status" value="1"/>
</dbReference>
<feature type="chain" id="PRO_5016936732" description="Peptide methionine sulfoxide reductase MsrA" evidence="5">
    <location>
        <begin position="32"/>
        <end position="211"/>
    </location>
</feature>
<comment type="caution">
    <text evidence="7">The sequence shown here is derived from an EMBL/GenBank/DDBJ whole genome shotgun (WGS) entry which is preliminary data.</text>
</comment>
<accession>A0A370U4A6</accession>
<keyword evidence="1 4" id="KW-0560">Oxidoreductase</keyword>
<keyword evidence="5" id="KW-0732">Signal</keyword>
<dbReference type="PANTHER" id="PTHR43774:SF1">
    <property type="entry name" value="PEPTIDE METHIONINE SULFOXIDE REDUCTASE MSRA 2"/>
    <property type="match status" value="1"/>
</dbReference>
<evidence type="ECO:0000313" key="7">
    <source>
        <dbReference type="EMBL" id="RDL42611.1"/>
    </source>
</evidence>
<feature type="domain" description="Peptide methionine sulphoxide reductase MsrA" evidence="6">
    <location>
        <begin position="36"/>
        <end position="185"/>
    </location>
</feature>
<protein>
    <recommendedName>
        <fullName evidence="4">Peptide methionine sulfoxide reductase MsrA</fullName>
        <shortName evidence="4">Protein-methionine-S-oxide reductase</shortName>
        <ecNumber evidence="4">1.8.4.11</ecNumber>
    </recommendedName>
    <alternativeName>
        <fullName evidence="4">Peptide-methionine (S)-S-oxide reductase</fullName>
        <shortName evidence="4">Peptide Met(O) reductase</shortName>
    </alternativeName>
</protein>
<dbReference type="EMBL" id="QKRA01000019">
    <property type="protein sequence ID" value="RDL42611.1"/>
    <property type="molecule type" value="Genomic_DNA"/>
</dbReference>
<dbReference type="PANTHER" id="PTHR43774">
    <property type="entry name" value="PEPTIDE METHIONINE SULFOXIDE REDUCTASE"/>
    <property type="match status" value="1"/>
</dbReference>
<dbReference type="Gene3D" id="3.30.1060.10">
    <property type="entry name" value="Peptide methionine sulphoxide reductase MsrA"/>
    <property type="match status" value="1"/>
</dbReference>
<evidence type="ECO:0000256" key="4">
    <source>
        <dbReference type="HAMAP-Rule" id="MF_01401"/>
    </source>
</evidence>
<dbReference type="AlphaFoldDB" id="A0A370U4A6"/>
<dbReference type="InterPro" id="IPR036509">
    <property type="entry name" value="Met_Sox_Rdtase_MsrA_sf"/>
</dbReference>